<dbReference type="GO" id="GO:0008528">
    <property type="term" value="F:G protein-coupled peptide receptor activity"/>
    <property type="evidence" value="ECO:0000318"/>
    <property type="project" value="GO_Central"/>
</dbReference>
<dbReference type="GO" id="GO:0007218">
    <property type="term" value="P:neuropeptide signaling pathway"/>
    <property type="evidence" value="ECO:0000318"/>
    <property type="project" value="GO_Central"/>
</dbReference>
<feature type="transmembrane region" description="Helical" evidence="9">
    <location>
        <begin position="385"/>
        <end position="407"/>
    </location>
</feature>
<evidence type="ECO:0000256" key="9">
    <source>
        <dbReference type="SAM" id="Phobius"/>
    </source>
</evidence>
<accession>A0A7M7HK27</accession>
<feature type="transmembrane region" description="Helical" evidence="9">
    <location>
        <begin position="73"/>
        <end position="98"/>
    </location>
</feature>
<evidence type="ECO:0000256" key="2">
    <source>
        <dbReference type="ARBA" id="ARBA00022692"/>
    </source>
</evidence>
<evidence type="ECO:0000313" key="12">
    <source>
        <dbReference type="Proteomes" id="UP000007110"/>
    </source>
</evidence>
<dbReference type="Pfam" id="PF00001">
    <property type="entry name" value="7tm_1"/>
    <property type="match status" value="1"/>
</dbReference>
<dbReference type="Proteomes" id="UP000007110">
    <property type="component" value="Unassembled WGS sequence"/>
</dbReference>
<feature type="domain" description="G-protein coupled receptors family 1 profile" evidence="10">
    <location>
        <begin position="23"/>
        <end position="446"/>
    </location>
</feature>
<keyword evidence="2 9" id="KW-0812">Transmembrane</keyword>
<dbReference type="PRINTS" id="PR00237">
    <property type="entry name" value="GPCRRHODOPSN"/>
</dbReference>
<sequence length="477" mass="53047">MLTANSILSVVLSVVQVIVGLPCNALIIGVYAGRKPKTSTALLIIYRAVIDVVAATIMAPIDIVYVVTDPDSWLCFFAIILKDILSYSLLTTAVAIAYDRFVVVCTPYDGWSSKKRGIIAIVSTVSGSVLLSIGGTIAERQNDPGAICRATSHPSSMTHAWMKTAVFAASVIACLVFYWLVYITFHKHAAQGQARAGSRLSTIREGRKRRRLFGKREQTRESVTSKSSRSVHVQIEPAPPTTTMGFIHSENQSEAKYSLNPQKESTPTEIENTEMWLKPRLFSIHGSEPGQRSLKYTQNTRPETSRASTSKGRRNRFSESSAVSPMSAINMPCKESRSISVSALISSTTVNIHRNSRPRTADISNTTANRDAVNERLDQEHKTTVMMFAVTFFLIVSWIPAVVFYHVGKVDYGIDDMDDGIEHQNELVFLATRLPQLNHFVSCFIYALTSAEFRREVHSKIRKLVHCGRQQENQLEV</sequence>
<keyword evidence="6" id="KW-0675">Receptor</keyword>
<evidence type="ECO:0000256" key="7">
    <source>
        <dbReference type="ARBA" id="ARBA00023224"/>
    </source>
</evidence>
<dbReference type="InterPro" id="IPR000276">
    <property type="entry name" value="GPCR_Rhodpsn"/>
</dbReference>
<evidence type="ECO:0000256" key="4">
    <source>
        <dbReference type="ARBA" id="ARBA00023040"/>
    </source>
</evidence>
<keyword evidence="3 9" id="KW-1133">Transmembrane helix</keyword>
<dbReference type="GeneID" id="105447195"/>
<keyword evidence="12" id="KW-1185">Reference proteome</keyword>
<organism evidence="11 12">
    <name type="scientific">Strongylocentrotus purpuratus</name>
    <name type="common">Purple sea urchin</name>
    <dbReference type="NCBI Taxonomy" id="7668"/>
    <lineage>
        <taxon>Eukaryota</taxon>
        <taxon>Metazoa</taxon>
        <taxon>Echinodermata</taxon>
        <taxon>Eleutherozoa</taxon>
        <taxon>Echinozoa</taxon>
        <taxon>Echinoidea</taxon>
        <taxon>Euechinoidea</taxon>
        <taxon>Echinacea</taxon>
        <taxon>Camarodonta</taxon>
        <taxon>Echinidea</taxon>
        <taxon>Strongylocentrotidae</taxon>
        <taxon>Strongylocentrotus</taxon>
    </lineage>
</organism>
<dbReference type="InParanoid" id="A0A7M7HK27"/>
<feature type="transmembrane region" description="Helical" evidence="9">
    <location>
        <begin position="165"/>
        <end position="185"/>
    </location>
</feature>
<dbReference type="EnsemblMetazoa" id="XM_011684965">
    <property type="protein sequence ID" value="XP_011683267"/>
    <property type="gene ID" value="LOC105447195"/>
</dbReference>
<evidence type="ECO:0000313" key="11">
    <source>
        <dbReference type="EnsemblMetazoa" id="XP_011683267"/>
    </source>
</evidence>
<evidence type="ECO:0000256" key="5">
    <source>
        <dbReference type="ARBA" id="ARBA00023136"/>
    </source>
</evidence>
<evidence type="ECO:0000256" key="1">
    <source>
        <dbReference type="ARBA" id="ARBA00004141"/>
    </source>
</evidence>
<comment type="subcellular location">
    <subcellularLocation>
        <location evidence="1">Membrane</location>
        <topology evidence="1">Multi-pass membrane protein</topology>
    </subcellularLocation>
</comment>
<dbReference type="GO" id="GO:0005886">
    <property type="term" value="C:plasma membrane"/>
    <property type="evidence" value="ECO:0000318"/>
    <property type="project" value="GO_Central"/>
</dbReference>
<dbReference type="KEGG" id="spu:105447195"/>
<evidence type="ECO:0000256" key="3">
    <source>
        <dbReference type="ARBA" id="ARBA00022989"/>
    </source>
</evidence>
<keyword evidence="5 9" id="KW-0472">Membrane</keyword>
<evidence type="ECO:0000256" key="6">
    <source>
        <dbReference type="ARBA" id="ARBA00023170"/>
    </source>
</evidence>
<feature type="region of interest" description="Disordered" evidence="8">
    <location>
        <begin position="284"/>
        <end position="323"/>
    </location>
</feature>
<evidence type="ECO:0000259" key="10">
    <source>
        <dbReference type="PROSITE" id="PS50262"/>
    </source>
</evidence>
<dbReference type="InterPro" id="IPR017452">
    <property type="entry name" value="GPCR_Rhodpsn_7TM"/>
</dbReference>
<name>A0A7M7HK27_STRPU</name>
<keyword evidence="7" id="KW-0807">Transducer</keyword>
<keyword evidence="4" id="KW-0297">G-protein coupled receptor</keyword>
<dbReference type="PROSITE" id="PS50262">
    <property type="entry name" value="G_PROTEIN_RECEP_F1_2"/>
    <property type="match status" value="1"/>
</dbReference>
<dbReference type="Gene3D" id="1.20.1070.10">
    <property type="entry name" value="Rhodopsin 7-helix transmembrane proteins"/>
    <property type="match status" value="2"/>
</dbReference>
<evidence type="ECO:0000256" key="8">
    <source>
        <dbReference type="SAM" id="MobiDB-lite"/>
    </source>
</evidence>
<feature type="transmembrane region" description="Helical" evidence="9">
    <location>
        <begin position="6"/>
        <end position="32"/>
    </location>
</feature>
<reference evidence="12" key="1">
    <citation type="submission" date="2015-02" db="EMBL/GenBank/DDBJ databases">
        <title>Genome sequencing for Strongylocentrotus purpuratus.</title>
        <authorList>
            <person name="Murali S."/>
            <person name="Liu Y."/>
            <person name="Vee V."/>
            <person name="English A."/>
            <person name="Wang M."/>
            <person name="Skinner E."/>
            <person name="Han Y."/>
            <person name="Muzny D.M."/>
            <person name="Worley K.C."/>
            <person name="Gibbs R.A."/>
        </authorList>
    </citation>
    <scope>NUCLEOTIDE SEQUENCE</scope>
</reference>
<dbReference type="SUPFAM" id="SSF81321">
    <property type="entry name" value="Family A G protein-coupled receptor-like"/>
    <property type="match status" value="1"/>
</dbReference>
<feature type="transmembrane region" description="Helical" evidence="9">
    <location>
        <begin position="118"/>
        <end position="137"/>
    </location>
</feature>
<dbReference type="RefSeq" id="XP_011683267.2">
    <property type="nucleotide sequence ID" value="XM_011684965.2"/>
</dbReference>
<dbReference type="CDD" id="cd00637">
    <property type="entry name" value="7tm_classA_rhodopsin-like"/>
    <property type="match status" value="1"/>
</dbReference>
<feature type="transmembrane region" description="Helical" evidence="9">
    <location>
        <begin position="44"/>
        <end position="67"/>
    </location>
</feature>
<proteinExistence type="predicted"/>
<dbReference type="AlphaFoldDB" id="A0A7M7HK27"/>
<dbReference type="PANTHER" id="PTHR24238:SF47">
    <property type="entry name" value="ECDYSTEROIDS_DOPAMINE RECEPTOR-RELATED"/>
    <property type="match status" value="1"/>
</dbReference>
<dbReference type="PANTHER" id="PTHR24238">
    <property type="entry name" value="G-PROTEIN COUPLED RECEPTOR"/>
    <property type="match status" value="1"/>
</dbReference>
<feature type="compositionally biased region" description="Polar residues" evidence="8">
    <location>
        <begin position="294"/>
        <end position="310"/>
    </location>
</feature>
<reference evidence="11" key="2">
    <citation type="submission" date="2021-01" db="UniProtKB">
        <authorList>
            <consortium name="EnsemblMetazoa"/>
        </authorList>
    </citation>
    <scope>IDENTIFICATION</scope>
</reference>
<protein>
    <recommendedName>
        <fullName evidence="10">G-protein coupled receptors family 1 profile domain-containing protein</fullName>
    </recommendedName>
</protein>